<dbReference type="PANTHER" id="PTHR13068">
    <property type="entry name" value="CGI-12 PROTEIN-RELATED"/>
    <property type="match status" value="1"/>
</dbReference>
<dbReference type="PANTHER" id="PTHR13068:SF203">
    <property type="entry name" value="TRANSCRIPTION TERMINATION FACTOR 4, MITOCHONDRIAL"/>
    <property type="match status" value="1"/>
</dbReference>
<dbReference type="AlphaFoldDB" id="A0A0K8TMW1"/>
<evidence type="ECO:0000256" key="1">
    <source>
        <dbReference type="ARBA" id="ARBA00007692"/>
    </source>
</evidence>
<dbReference type="EMBL" id="GDAI01002105">
    <property type="protein sequence ID" value="JAI15498.1"/>
    <property type="molecule type" value="mRNA"/>
</dbReference>
<dbReference type="GO" id="GO:0003676">
    <property type="term" value="F:nucleic acid binding"/>
    <property type="evidence" value="ECO:0007669"/>
    <property type="project" value="InterPro"/>
</dbReference>
<sequence>RVILRTVAQQRQAEGILSQVDKSSIAEAVKLQPFLETVSTETWEKAYTTFQNQGFRSFDFFQIIVDYPQLISRSSAKISDSLETWRSCQFGEKKVQQLLTKYPVLLDLNDKQELNEKINVLRDHVSSIGNVWKLLYACPNLVNESEETIKSKFDYLTKIMRIEVSEIVRSEVLSLNLEEIKTRHVFLERLGLFKPKPLKANPNDKSKNPKLQHIMDTSEKKFATKIAHVTLEEYEVFKELFKREM</sequence>
<keyword evidence="2" id="KW-0809">Transit peptide</keyword>
<proteinExistence type="evidence at transcript level"/>
<reference evidence="3" key="1">
    <citation type="journal article" date="2015" name="Insect Biochem. Mol. Biol.">
        <title>An insight into the sialome of the horse fly, Tabanus bromius.</title>
        <authorList>
            <person name="Ribeiro J.M."/>
            <person name="Kazimirova M."/>
            <person name="Takac P."/>
            <person name="Andersen J.F."/>
            <person name="Francischetti I.M."/>
        </authorList>
    </citation>
    <scope>NUCLEOTIDE SEQUENCE</scope>
</reference>
<dbReference type="InterPro" id="IPR003690">
    <property type="entry name" value="MTERF"/>
</dbReference>
<accession>A0A0K8TMW1</accession>
<feature type="non-terminal residue" evidence="3">
    <location>
        <position position="1"/>
    </location>
</feature>
<dbReference type="Gene3D" id="1.25.70.10">
    <property type="entry name" value="Transcription termination factor 3, mitochondrial"/>
    <property type="match status" value="1"/>
</dbReference>
<evidence type="ECO:0000256" key="2">
    <source>
        <dbReference type="ARBA" id="ARBA00022946"/>
    </source>
</evidence>
<protein>
    <submittedName>
        <fullName evidence="3">Uncharacterized protein</fullName>
    </submittedName>
</protein>
<dbReference type="GO" id="GO:0005739">
    <property type="term" value="C:mitochondrion"/>
    <property type="evidence" value="ECO:0007669"/>
    <property type="project" value="TreeGrafter"/>
</dbReference>
<comment type="similarity">
    <text evidence="1">Belongs to the mTERF family.</text>
</comment>
<dbReference type="InterPro" id="IPR038538">
    <property type="entry name" value="MTERF_sf"/>
</dbReference>
<evidence type="ECO:0000313" key="3">
    <source>
        <dbReference type="EMBL" id="JAI15498.1"/>
    </source>
</evidence>
<organism evidence="3">
    <name type="scientific">Tabanus bromius</name>
    <name type="common">Band-eyed brown horse fly</name>
    <dbReference type="NCBI Taxonomy" id="304241"/>
    <lineage>
        <taxon>Eukaryota</taxon>
        <taxon>Metazoa</taxon>
        <taxon>Ecdysozoa</taxon>
        <taxon>Arthropoda</taxon>
        <taxon>Hexapoda</taxon>
        <taxon>Insecta</taxon>
        <taxon>Pterygota</taxon>
        <taxon>Neoptera</taxon>
        <taxon>Endopterygota</taxon>
        <taxon>Diptera</taxon>
        <taxon>Brachycera</taxon>
        <taxon>Tabanomorpha</taxon>
        <taxon>Tabanoidea</taxon>
        <taxon>Tabanidae</taxon>
        <taxon>Tabanus</taxon>
    </lineage>
</organism>
<dbReference type="GO" id="GO:0006390">
    <property type="term" value="P:mitochondrial transcription"/>
    <property type="evidence" value="ECO:0007669"/>
    <property type="project" value="TreeGrafter"/>
</dbReference>
<dbReference type="SMART" id="SM00733">
    <property type="entry name" value="Mterf"/>
    <property type="match status" value="4"/>
</dbReference>
<name>A0A0K8TMW1_TABBR</name>
<dbReference type="Pfam" id="PF02536">
    <property type="entry name" value="mTERF"/>
    <property type="match status" value="1"/>
</dbReference>
<feature type="non-terminal residue" evidence="3">
    <location>
        <position position="245"/>
    </location>
</feature>
<dbReference type="GO" id="GO:0061668">
    <property type="term" value="P:mitochondrial ribosome assembly"/>
    <property type="evidence" value="ECO:0007669"/>
    <property type="project" value="TreeGrafter"/>
</dbReference>